<gene>
    <name evidence="3" type="ORF">FC18_GL001826</name>
</gene>
<keyword evidence="1" id="KW-0472">Membrane</keyword>
<protein>
    <submittedName>
        <fullName evidence="3">Uncharacterized protein</fullName>
    </submittedName>
</protein>
<dbReference type="InterPro" id="IPR008523">
    <property type="entry name" value="DUF805"/>
</dbReference>
<sequence>MWGIIFGAALMGLANATGSFAAYTNNPLQAILHGNLMVLLLKGLYFIFSVGDFSLTVRRFRDAGLNAWWSIVMLIPFVDLTNLISGYGFAALYAFVSAALFFFMMYVGLRPSMEDTEDYYAKH</sequence>
<comment type="caution">
    <text evidence="3">The sequence shown here is derived from an EMBL/GenBank/DDBJ whole genome shotgun (WGS) entry which is preliminary data.</text>
</comment>
<proteinExistence type="predicted"/>
<reference evidence="3 4" key="1">
    <citation type="journal article" date="2015" name="Genome Announc.">
        <title>Expanding the biotechnology potential of lactobacilli through comparative genomics of 213 strains and associated genera.</title>
        <authorList>
            <person name="Sun Z."/>
            <person name="Harris H.M."/>
            <person name="McCann A."/>
            <person name="Guo C."/>
            <person name="Argimon S."/>
            <person name="Zhang W."/>
            <person name="Yang X."/>
            <person name="Jeffery I.B."/>
            <person name="Cooney J.C."/>
            <person name="Kagawa T.F."/>
            <person name="Liu W."/>
            <person name="Song Y."/>
            <person name="Salvetti E."/>
            <person name="Wrobel A."/>
            <person name="Rasinkangas P."/>
            <person name="Parkhill J."/>
            <person name="Rea M.C."/>
            <person name="O'Sullivan O."/>
            <person name="Ritari J."/>
            <person name="Douillard F.P."/>
            <person name="Paul Ross R."/>
            <person name="Yang R."/>
            <person name="Briner A.E."/>
            <person name="Felis G.E."/>
            <person name="de Vos W.M."/>
            <person name="Barrangou R."/>
            <person name="Klaenhammer T.R."/>
            <person name="Caufield P.W."/>
            <person name="Cui Y."/>
            <person name="Zhang H."/>
            <person name="O'Toole P.W."/>
        </authorList>
    </citation>
    <scope>NUCLEOTIDE SEQUENCE [LARGE SCALE GENOMIC DNA]</scope>
    <source>
        <strain evidence="3 4">DSM 20505</strain>
    </source>
</reference>
<keyword evidence="1" id="KW-0812">Transmembrane</keyword>
<dbReference type="AlphaFoldDB" id="A0A0R1ZIX0"/>
<evidence type="ECO:0000256" key="1">
    <source>
        <dbReference type="SAM" id="Phobius"/>
    </source>
</evidence>
<feature type="transmembrane region" description="Helical" evidence="1">
    <location>
        <begin position="90"/>
        <end position="109"/>
    </location>
</feature>
<name>A0A0R1ZIX0_9LACO</name>
<dbReference type="Proteomes" id="UP000051679">
    <property type="component" value="Unassembled WGS sequence"/>
</dbReference>
<keyword evidence="2" id="KW-0732">Signal</keyword>
<feature type="transmembrane region" description="Helical" evidence="1">
    <location>
        <begin position="31"/>
        <end position="51"/>
    </location>
</feature>
<feature type="chain" id="PRO_5039563441" evidence="2">
    <location>
        <begin position="22"/>
        <end position="123"/>
    </location>
</feature>
<dbReference type="GO" id="GO:0016020">
    <property type="term" value="C:membrane"/>
    <property type="evidence" value="ECO:0007669"/>
    <property type="project" value="InterPro"/>
</dbReference>
<keyword evidence="4" id="KW-1185">Reference proteome</keyword>
<feature type="signal peptide" evidence="2">
    <location>
        <begin position="1"/>
        <end position="21"/>
    </location>
</feature>
<dbReference type="PATRIC" id="fig|1291052.5.peg.1886"/>
<evidence type="ECO:0000256" key="2">
    <source>
        <dbReference type="SAM" id="SignalP"/>
    </source>
</evidence>
<dbReference type="Pfam" id="PF05656">
    <property type="entry name" value="DUF805"/>
    <property type="match status" value="1"/>
</dbReference>
<evidence type="ECO:0000313" key="3">
    <source>
        <dbReference type="EMBL" id="KRM54960.1"/>
    </source>
</evidence>
<organism evidence="3 4">
    <name type="scientific">Lacticaseibacillus sharpeae JCM 1186 = DSM 20505</name>
    <dbReference type="NCBI Taxonomy" id="1291052"/>
    <lineage>
        <taxon>Bacteria</taxon>
        <taxon>Bacillati</taxon>
        <taxon>Bacillota</taxon>
        <taxon>Bacilli</taxon>
        <taxon>Lactobacillales</taxon>
        <taxon>Lactobacillaceae</taxon>
        <taxon>Lacticaseibacillus</taxon>
    </lineage>
</organism>
<accession>A0A0R1ZIX0</accession>
<keyword evidence="1" id="KW-1133">Transmembrane helix</keyword>
<dbReference type="EMBL" id="AYYO01000039">
    <property type="protein sequence ID" value="KRM54960.1"/>
    <property type="molecule type" value="Genomic_DNA"/>
</dbReference>
<dbReference type="STRING" id="1291052.FC18_GL001826"/>
<evidence type="ECO:0000313" key="4">
    <source>
        <dbReference type="Proteomes" id="UP000051679"/>
    </source>
</evidence>
<feature type="transmembrane region" description="Helical" evidence="1">
    <location>
        <begin position="63"/>
        <end position="84"/>
    </location>
</feature>